<evidence type="ECO:0000313" key="3">
    <source>
        <dbReference type="EMBL" id="KAF2899607.1"/>
    </source>
</evidence>
<feature type="domain" description="TTF-type" evidence="2">
    <location>
        <begin position="147"/>
        <end position="231"/>
    </location>
</feature>
<evidence type="ECO:0000256" key="1">
    <source>
        <dbReference type="SAM" id="MobiDB-lite"/>
    </source>
</evidence>
<dbReference type="PANTHER" id="PTHR45749">
    <property type="match status" value="1"/>
</dbReference>
<dbReference type="AlphaFoldDB" id="A0A8K0GF82"/>
<protein>
    <recommendedName>
        <fullName evidence="2">TTF-type domain-containing protein</fullName>
    </recommendedName>
</protein>
<keyword evidence="4" id="KW-1185">Reference proteome</keyword>
<dbReference type="Proteomes" id="UP000801492">
    <property type="component" value="Unassembled WGS sequence"/>
</dbReference>
<gene>
    <name evidence="3" type="ORF">ILUMI_06569</name>
</gene>
<dbReference type="SMART" id="SM00597">
    <property type="entry name" value="ZnF_TTF"/>
    <property type="match status" value="1"/>
</dbReference>
<comment type="caution">
    <text evidence="3">The sequence shown here is derived from an EMBL/GenBank/DDBJ whole genome shotgun (WGS) entry which is preliminary data.</text>
</comment>
<accession>A0A8K0GF82</accession>
<evidence type="ECO:0000313" key="4">
    <source>
        <dbReference type="Proteomes" id="UP000801492"/>
    </source>
</evidence>
<dbReference type="OrthoDB" id="10066376at2759"/>
<proteinExistence type="predicted"/>
<evidence type="ECO:0000259" key="2">
    <source>
        <dbReference type="SMART" id="SM00597"/>
    </source>
</evidence>
<sequence>MYRKEARADATRSTTFTTTAVIGGIKDSIMGATFDGSLRGFVPTYTSSSTSAEHLEERPALETALISEVSEVTTHTDASAPPPESTSTSEIPSESTFFANFADDPALWPQIIPDKLRLFLTEHGPVQIKKSNYSSDSNNRSFTDTYYTKRLKSNEIIPRDWLVYSTSSDYVFCFYCKLFNANVTAFNAQIGFKDWRHLSRTLERHEKSSGHLFSVKKYLDLKTDLLEGHTIDSVNQAAVEREKKRWTAVLERIIEIITFLARQNLSLRGTTERLYESNNGNFLKSVECVSNFDNTLSEHISQIQNAQYIACPIILGIIFKMN</sequence>
<organism evidence="3 4">
    <name type="scientific">Ignelater luminosus</name>
    <name type="common">Cucubano</name>
    <name type="synonym">Pyrophorus luminosus</name>
    <dbReference type="NCBI Taxonomy" id="2038154"/>
    <lineage>
        <taxon>Eukaryota</taxon>
        <taxon>Metazoa</taxon>
        <taxon>Ecdysozoa</taxon>
        <taxon>Arthropoda</taxon>
        <taxon>Hexapoda</taxon>
        <taxon>Insecta</taxon>
        <taxon>Pterygota</taxon>
        <taxon>Neoptera</taxon>
        <taxon>Endopterygota</taxon>
        <taxon>Coleoptera</taxon>
        <taxon>Polyphaga</taxon>
        <taxon>Elateriformia</taxon>
        <taxon>Elateroidea</taxon>
        <taxon>Elateridae</taxon>
        <taxon>Agrypninae</taxon>
        <taxon>Pyrophorini</taxon>
        <taxon>Ignelater</taxon>
    </lineage>
</organism>
<reference evidence="3" key="1">
    <citation type="submission" date="2019-08" db="EMBL/GenBank/DDBJ databases">
        <title>The genome of the North American firefly Photinus pyralis.</title>
        <authorList>
            <consortium name="Photinus pyralis genome working group"/>
            <person name="Fallon T.R."/>
            <person name="Sander Lower S.E."/>
            <person name="Weng J.-K."/>
        </authorList>
    </citation>
    <scope>NUCLEOTIDE SEQUENCE</scope>
    <source>
        <strain evidence="3">TRF0915ILg1</strain>
        <tissue evidence="3">Whole body</tissue>
    </source>
</reference>
<feature type="region of interest" description="Disordered" evidence="1">
    <location>
        <begin position="72"/>
        <end position="91"/>
    </location>
</feature>
<dbReference type="InterPro" id="IPR006580">
    <property type="entry name" value="Znf_TTF"/>
</dbReference>
<dbReference type="PANTHER" id="PTHR45749:SF21">
    <property type="entry name" value="DUF4371 DOMAIN-CONTAINING PROTEIN"/>
    <property type="match status" value="1"/>
</dbReference>
<name>A0A8K0GF82_IGNLU</name>
<dbReference type="EMBL" id="VTPC01002726">
    <property type="protein sequence ID" value="KAF2899607.1"/>
    <property type="molecule type" value="Genomic_DNA"/>
</dbReference>